<dbReference type="GO" id="GO:0005524">
    <property type="term" value="F:ATP binding"/>
    <property type="evidence" value="ECO:0007669"/>
    <property type="project" value="UniProtKB-KW"/>
</dbReference>
<dbReference type="SUPFAM" id="SSF55781">
    <property type="entry name" value="GAF domain-like"/>
    <property type="match status" value="1"/>
</dbReference>
<comment type="cofactor">
    <cofactor evidence="2">
        <name>[4Fe-4S] cluster</name>
        <dbReference type="ChEBI" id="CHEBI:49883"/>
    </cofactor>
</comment>
<keyword evidence="9" id="KW-0808">Transferase</keyword>
<evidence type="ECO:0000256" key="19">
    <source>
        <dbReference type="SAM" id="Phobius"/>
    </source>
</evidence>
<feature type="transmembrane region" description="Helical" evidence="19">
    <location>
        <begin position="217"/>
        <end position="238"/>
    </location>
</feature>
<dbReference type="Proteomes" id="UP000316541">
    <property type="component" value="Unassembled WGS sequence"/>
</dbReference>
<evidence type="ECO:0000256" key="3">
    <source>
        <dbReference type="ARBA" id="ARBA00004496"/>
    </source>
</evidence>
<evidence type="ECO:0000256" key="1">
    <source>
        <dbReference type="ARBA" id="ARBA00000085"/>
    </source>
</evidence>
<evidence type="ECO:0000256" key="10">
    <source>
        <dbReference type="ARBA" id="ARBA00022723"/>
    </source>
</evidence>
<dbReference type="InterPro" id="IPR011712">
    <property type="entry name" value="Sig_transdc_His_kin_sub3_dim/P"/>
</dbReference>
<feature type="transmembrane region" description="Helical" evidence="19">
    <location>
        <begin position="180"/>
        <end position="205"/>
    </location>
</feature>
<dbReference type="AlphaFoldDB" id="A0A544Y8N3"/>
<dbReference type="GO" id="GO:0051539">
    <property type="term" value="F:4 iron, 4 sulfur cluster binding"/>
    <property type="evidence" value="ECO:0007669"/>
    <property type="project" value="UniProtKB-KW"/>
</dbReference>
<evidence type="ECO:0000256" key="13">
    <source>
        <dbReference type="ARBA" id="ARBA00022840"/>
    </source>
</evidence>
<dbReference type="SUPFAM" id="SSF55874">
    <property type="entry name" value="ATPase domain of HSP90 chaperone/DNA topoisomerase II/histidine kinase"/>
    <property type="match status" value="1"/>
</dbReference>
<evidence type="ECO:0000256" key="11">
    <source>
        <dbReference type="ARBA" id="ARBA00022741"/>
    </source>
</evidence>
<dbReference type="SMART" id="SM00387">
    <property type="entry name" value="HATPase_c"/>
    <property type="match status" value="1"/>
</dbReference>
<gene>
    <name evidence="21" type="ORF">FLX08_35395</name>
</gene>
<dbReference type="PRINTS" id="PR00344">
    <property type="entry name" value="BCTRLSENSOR"/>
</dbReference>
<keyword evidence="7" id="KW-0963">Cytoplasm</keyword>
<organism evidence="21 22">
    <name type="scientific">Microbispora hainanensis</name>
    <dbReference type="NCBI Taxonomy" id="568844"/>
    <lineage>
        <taxon>Bacteria</taxon>
        <taxon>Bacillati</taxon>
        <taxon>Actinomycetota</taxon>
        <taxon>Actinomycetes</taxon>
        <taxon>Streptosporangiales</taxon>
        <taxon>Streptosporangiaceae</taxon>
        <taxon>Microbispora</taxon>
    </lineage>
</organism>
<evidence type="ECO:0000256" key="9">
    <source>
        <dbReference type="ARBA" id="ARBA00022679"/>
    </source>
</evidence>
<feature type="transmembrane region" description="Helical" evidence="19">
    <location>
        <begin position="67"/>
        <end position="84"/>
    </location>
</feature>
<dbReference type="PROSITE" id="PS50109">
    <property type="entry name" value="HIS_KIN"/>
    <property type="match status" value="1"/>
</dbReference>
<evidence type="ECO:0000256" key="16">
    <source>
        <dbReference type="ARBA" id="ARBA00023014"/>
    </source>
</evidence>
<dbReference type="EC" id="2.7.13.3" evidence="4"/>
<protein>
    <recommendedName>
        <fullName evidence="5">Oxygen sensor histidine kinase NreB</fullName>
        <ecNumber evidence="4">2.7.13.3</ecNumber>
    </recommendedName>
    <alternativeName>
        <fullName evidence="18">Nitrogen regulation protein B</fullName>
    </alternativeName>
</protein>
<keyword evidence="19" id="KW-0472">Membrane</keyword>
<dbReference type="GO" id="GO:0016020">
    <property type="term" value="C:membrane"/>
    <property type="evidence" value="ECO:0007669"/>
    <property type="project" value="InterPro"/>
</dbReference>
<keyword evidence="14" id="KW-0408">Iron</keyword>
<comment type="subcellular location">
    <subcellularLocation>
        <location evidence="3">Cytoplasm</location>
    </subcellularLocation>
</comment>
<dbReference type="InterPro" id="IPR003018">
    <property type="entry name" value="GAF"/>
</dbReference>
<evidence type="ECO:0000256" key="18">
    <source>
        <dbReference type="ARBA" id="ARBA00030800"/>
    </source>
</evidence>
<evidence type="ECO:0000256" key="6">
    <source>
        <dbReference type="ARBA" id="ARBA00022485"/>
    </source>
</evidence>
<keyword evidence="13" id="KW-0067">ATP-binding</keyword>
<keyword evidence="19" id="KW-0812">Transmembrane</keyword>
<evidence type="ECO:0000259" key="20">
    <source>
        <dbReference type="PROSITE" id="PS50109"/>
    </source>
</evidence>
<dbReference type="GO" id="GO:0005737">
    <property type="term" value="C:cytoplasm"/>
    <property type="evidence" value="ECO:0007669"/>
    <property type="project" value="UniProtKB-SubCell"/>
</dbReference>
<reference evidence="21 22" key="1">
    <citation type="submission" date="2019-07" db="EMBL/GenBank/DDBJ databases">
        <title>Microbispora hainanensis DSM 45428.</title>
        <authorList>
            <person name="Thawai C."/>
        </authorList>
    </citation>
    <scope>NUCLEOTIDE SEQUENCE [LARGE SCALE GENOMIC DNA]</scope>
    <source>
        <strain evidence="21 22">DSM 45428</strain>
    </source>
</reference>
<evidence type="ECO:0000256" key="12">
    <source>
        <dbReference type="ARBA" id="ARBA00022777"/>
    </source>
</evidence>
<dbReference type="Gene3D" id="3.30.450.40">
    <property type="match status" value="1"/>
</dbReference>
<dbReference type="Pfam" id="PF01590">
    <property type="entry name" value="GAF"/>
    <property type="match status" value="1"/>
</dbReference>
<evidence type="ECO:0000256" key="14">
    <source>
        <dbReference type="ARBA" id="ARBA00023004"/>
    </source>
</evidence>
<keyword evidence="10" id="KW-0479">Metal-binding</keyword>
<evidence type="ECO:0000256" key="15">
    <source>
        <dbReference type="ARBA" id="ARBA00023012"/>
    </source>
</evidence>
<proteinExistence type="predicted"/>
<dbReference type="Pfam" id="PF07730">
    <property type="entry name" value="HisKA_3"/>
    <property type="match status" value="1"/>
</dbReference>
<comment type="caution">
    <text evidence="21">The sequence shown here is derived from an EMBL/GenBank/DDBJ whole genome shotgun (WGS) entry which is preliminary data.</text>
</comment>
<feature type="transmembrane region" description="Helical" evidence="19">
    <location>
        <begin position="139"/>
        <end position="160"/>
    </location>
</feature>
<dbReference type="SMART" id="SM00065">
    <property type="entry name" value="GAF"/>
    <property type="match status" value="1"/>
</dbReference>
<evidence type="ECO:0000256" key="17">
    <source>
        <dbReference type="ARBA" id="ARBA00024827"/>
    </source>
</evidence>
<keyword evidence="15" id="KW-0902">Two-component regulatory system</keyword>
<keyword evidence="8" id="KW-0597">Phosphoprotein</keyword>
<evidence type="ECO:0000256" key="8">
    <source>
        <dbReference type="ARBA" id="ARBA00022553"/>
    </source>
</evidence>
<feature type="transmembrane region" description="Helical" evidence="19">
    <location>
        <begin position="281"/>
        <end position="307"/>
    </location>
</feature>
<dbReference type="GO" id="GO:0000155">
    <property type="term" value="F:phosphorelay sensor kinase activity"/>
    <property type="evidence" value="ECO:0007669"/>
    <property type="project" value="InterPro"/>
</dbReference>
<dbReference type="InterPro" id="IPR004358">
    <property type="entry name" value="Sig_transdc_His_kin-like_C"/>
</dbReference>
<dbReference type="GO" id="GO:0046983">
    <property type="term" value="F:protein dimerization activity"/>
    <property type="evidence" value="ECO:0007669"/>
    <property type="project" value="InterPro"/>
</dbReference>
<dbReference type="Gene3D" id="3.30.565.10">
    <property type="entry name" value="Histidine kinase-like ATPase, C-terminal domain"/>
    <property type="match status" value="1"/>
</dbReference>
<dbReference type="InterPro" id="IPR036890">
    <property type="entry name" value="HATPase_C_sf"/>
</dbReference>
<dbReference type="RefSeq" id="WP_142624625.1">
    <property type="nucleotide sequence ID" value="NZ_VIRM01000066.1"/>
</dbReference>
<dbReference type="CDD" id="cd16917">
    <property type="entry name" value="HATPase_UhpB-NarQ-NarX-like"/>
    <property type="match status" value="1"/>
</dbReference>
<evidence type="ECO:0000256" key="2">
    <source>
        <dbReference type="ARBA" id="ARBA00001966"/>
    </source>
</evidence>
<evidence type="ECO:0000256" key="4">
    <source>
        <dbReference type="ARBA" id="ARBA00012438"/>
    </source>
</evidence>
<evidence type="ECO:0000313" key="21">
    <source>
        <dbReference type="EMBL" id="TQS13089.1"/>
    </source>
</evidence>
<dbReference type="InterPro" id="IPR005467">
    <property type="entry name" value="His_kinase_dom"/>
</dbReference>
<comment type="catalytic activity">
    <reaction evidence="1">
        <text>ATP + protein L-histidine = ADP + protein N-phospho-L-histidine.</text>
        <dbReference type="EC" id="2.7.13.3"/>
    </reaction>
</comment>
<keyword evidence="12 21" id="KW-0418">Kinase</keyword>
<dbReference type="InterPro" id="IPR003594">
    <property type="entry name" value="HATPase_dom"/>
</dbReference>
<dbReference type="Pfam" id="PF02518">
    <property type="entry name" value="HATPase_c"/>
    <property type="match status" value="1"/>
</dbReference>
<name>A0A544Y8N3_9ACTN</name>
<evidence type="ECO:0000313" key="22">
    <source>
        <dbReference type="Proteomes" id="UP000316541"/>
    </source>
</evidence>
<keyword evidence="19" id="KW-1133">Transmembrane helix</keyword>
<dbReference type="EMBL" id="VIRM01000066">
    <property type="protein sequence ID" value="TQS13089.1"/>
    <property type="molecule type" value="Genomic_DNA"/>
</dbReference>
<keyword evidence="16" id="KW-0411">Iron-sulfur</keyword>
<dbReference type="InterPro" id="IPR050482">
    <property type="entry name" value="Sensor_HK_TwoCompSys"/>
</dbReference>
<dbReference type="PANTHER" id="PTHR24421:SF10">
    <property type="entry name" value="NITRATE_NITRITE SENSOR PROTEIN NARQ"/>
    <property type="match status" value="1"/>
</dbReference>
<keyword evidence="6" id="KW-0004">4Fe-4S</keyword>
<keyword evidence="11" id="KW-0547">Nucleotide-binding</keyword>
<feature type="transmembrane region" description="Helical" evidence="19">
    <location>
        <begin position="43"/>
        <end position="60"/>
    </location>
</feature>
<feature type="transmembrane region" description="Helical" evidence="19">
    <location>
        <begin position="104"/>
        <end position="127"/>
    </location>
</feature>
<evidence type="ECO:0000256" key="5">
    <source>
        <dbReference type="ARBA" id="ARBA00017322"/>
    </source>
</evidence>
<feature type="transmembrane region" description="Helical" evidence="19">
    <location>
        <begin position="244"/>
        <end position="269"/>
    </location>
</feature>
<comment type="function">
    <text evidence="17">Member of the two-component regulatory system NreB/NreC involved in the control of dissimilatory nitrate/nitrite reduction in response to oxygen. NreB functions as a direct oxygen sensor histidine kinase which is autophosphorylated, in the absence of oxygen, probably at the conserved histidine residue, and transfers its phosphate group probably to a conserved aspartate residue of NreC. NreB/NreC activates the expression of the nitrate (narGHJI) and nitrite (nir) reductase operons, as well as the putative nitrate transporter gene narT.</text>
</comment>
<evidence type="ECO:0000256" key="7">
    <source>
        <dbReference type="ARBA" id="ARBA00022490"/>
    </source>
</evidence>
<sequence>MVTRLSRLTAGGLLGASVVLFAATAWGAAFVTGVTAPAASDIVWFAGFLAFPLVGALIAWHRPDNPVGWFFLAVGVLQFGAAVVDGLAQHAVATDPASALGPLLVLVQNALFAVAWVTATTYPLLLYPDGRPPTPRWRWALHATTAALVVLVSSIAVTPGRISEDDPAVNPLGVPLLGPVAPAVTTGMLVVLLGLTLTATASIIVRWSRADGAGRERLAWLALAAVVVIAGIVAQPLTDAWTPGWFGAVLESLTVAAMPVATGVAILRTDLFDIAAVLDRAIVYTALTAIVVVTYLACLAATSTILAPDPSRSSALLATAVVAVSLSPVKDRLLRGVDRLLFGDRGHPYAVLTGLAERLSRIDVLEELLRTVTETLTTMLRLPQARVVPDRDVPAPPGMLAFPLVAHGRQEGTLLVGHRSGQSRFDTREQELLADLAGQIAVAIRAARLSEDLRESRERIVRAREEERLRVRRDLHDGLGPLLAAASLQIDVLADRVEDAGTAHLVAKIKALISRSVTDVRQVVHGLRPPALDDLGLAGVVREHSAALRAAGLHVRVHCPDDLAVPSAAVEVAAYRIVTEAMTNVVRHAGAASCTVTLVPEDPWLRVEVADDGVGVASPHRDGVGLASMRERADELGGTLTVTPGPGGGTLVTALLPLHGSGRI</sequence>
<feature type="domain" description="Histidine kinase" evidence="20">
    <location>
        <begin position="470"/>
        <end position="660"/>
    </location>
</feature>
<dbReference type="InterPro" id="IPR029016">
    <property type="entry name" value="GAF-like_dom_sf"/>
</dbReference>
<accession>A0A544Y8N3</accession>
<dbReference type="GO" id="GO:0046872">
    <property type="term" value="F:metal ion binding"/>
    <property type="evidence" value="ECO:0007669"/>
    <property type="project" value="UniProtKB-KW"/>
</dbReference>
<dbReference type="Gene3D" id="1.20.5.1930">
    <property type="match status" value="1"/>
</dbReference>
<dbReference type="PANTHER" id="PTHR24421">
    <property type="entry name" value="NITRATE/NITRITE SENSOR PROTEIN NARX-RELATED"/>
    <property type="match status" value="1"/>
</dbReference>